<organism evidence="1 2">
    <name type="scientific">Halobacillus seohaensis</name>
    <dbReference type="NCBI Taxonomy" id="447421"/>
    <lineage>
        <taxon>Bacteria</taxon>
        <taxon>Bacillati</taxon>
        <taxon>Bacillota</taxon>
        <taxon>Bacilli</taxon>
        <taxon>Bacillales</taxon>
        <taxon>Bacillaceae</taxon>
        <taxon>Halobacillus</taxon>
    </lineage>
</organism>
<evidence type="ECO:0000313" key="1">
    <source>
        <dbReference type="EMBL" id="MFC7062371.1"/>
    </source>
</evidence>
<name>A0ABW2EN68_9BACI</name>
<proteinExistence type="predicted"/>
<keyword evidence="2" id="KW-1185">Reference proteome</keyword>
<dbReference type="EMBL" id="JBHSZV010000027">
    <property type="protein sequence ID" value="MFC7062371.1"/>
    <property type="molecule type" value="Genomic_DNA"/>
</dbReference>
<reference evidence="2" key="1">
    <citation type="journal article" date="2019" name="Int. J. Syst. Evol. Microbiol.">
        <title>The Global Catalogue of Microorganisms (GCM) 10K type strain sequencing project: providing services to taxonomists for standard genome sequencing and annotation.</title>
        <authorList>
            <consortium name="The Broad Institute Genomics Platform"/>
            <consortium name="The Broad Institute Genome Sequencing Center for Infectious Disease"/>
            <person name="Wu L."/>
            <person name="Ma J."/>
        </authorList>
    </citation>
    <scope>NUCLEOTIDE SEQUENCE [LARGE SCALE GENOMIC DNA]</scope>
    <source>
        <strain evidence="2">CGMCC 4.1621</strain>
    </source>
</reference>
<dbReference type="RefSeq" id="WP_204709497.1">
    <property type="nucleotide sequence ID" value="NZ_JBHSZV010000027.1"/>
</dbReference>
<comment type="caution">
    <text evidence="1">The sequence shown here is derived from an EMBL/GenBank/DDBJ whole genome shotgun (WGS) entry which is preliminary data.</text>
</comment>
<sequence length="66" mass="7665">MLNRQINYHGETSAYDDMELDLLVGLYAAIHKNIQKGVLSERMYSELYLMQDSAKRRGISILPFDK</sequence>
<gene>
    <name evidence="1" type="ORF">ACFQIC_10920</name>
</gene>
<accession>A0ABW2EN68</accession>
<protein>
    <submittedName>
        <fullName evidence="1">Uncharacterized protein</fullName>
    </submittedName>
</protein>
<dbReference type="Proteomes" id="UP001596410">
    <property type="component" value="Unassembled WGS sequence"/>
</dbReference>
<evidence type="ECO:0000313" key="2">
    <source>
        <dbReference type="Proteomes" id="UP001596410"/>
    </source>
</evidence>